<dbReference type="GO" id="GO:0000015">
    <property type="term" value="C:phosphopyruvate hydratase complex"/>
    <property type="evidence" value="ECO:0007669"/>
    <property type="project" value="InterPro"/>
</dbReference>
<keyword evidence="16" id="KW-0670">Pyruvate</keyword>
<evidence type="ECO:0000256" key="2">
    <source>
        <dbReference type="ARBA" id="ARBA00009604"/>
    </source>
</evidence>
<dbReference type="SFLD" id="SFLDF00002">
    <property type="entry name" value="enolase"/>
    <property type="match status" value="1"/>
</dbReference>
<feature type="binding site" evidence="10 13">
    <location>
        <position position="318"/>
    </location>
    <ligand>
        <name>Mg(2+)</name>
        <dbReference type="ChEBI" id="CHEBI:18420"/>
    </ligand>
</feature>
<feature type="binding site" evidence="10">
    <location>
        <position position="343"/>
    </location>
    <ligand>
        <name>(2R)-2-phosphoglycerate</name>
        <dbReference type="ChEBI" id="CHEBI:58289"/>
    </ligand>
</feature>
<comment type="cofactor">
    <cofactor evidence="13">
        <name>Mg(2+)</name>
        <dbReference type="ChEBI" id="CHEBI:18420"/>
    </cofactor>
    <text evidence="13">Mg(2+) is required for catalysis and for stabilizing the dimer.</text>
</comment>
<keyword evidence="5 10" id="KW-0964">Secreted</keyword>
<dbReference type="UniPathway" id="UPA00109">
    <property type="reaction ID" value="UER00187"/>
</dbReference>
<comment type="function">
    <text evidence="9 10">Catalyzes the reversible conversion of 2-phosphoglycerate (2-PG) into phosphoenolpyruvate (PEP). It is essential for the degradation of carbohydrates via glycolysis.</text>
</comment>
<comment type="catalytic activity">
    <reaction evidence="10">
        <text>(2R)-2-phosphoglycerate = phosphoenolpyruvate + H2O</text>
        <dbReference type="Rhea" id="RHEA:10164"/>
        <dbReference type="ChEBI" id="CHEBI:15377"/>
        <dbReference type="ChEBI" id="CHEBI:58289"/>
        <dbReference type="ChEBI" id="CHEBI:58702"/>
        <dbReference type="EC" id="4.2.1.11"/>
    </reaction>
</comment>
<dbReference type="GO" id="GO:0000287">
    <property type="term" value="F:magnesium ion binding"/>
    <property type="evidence" value="ECO:0007669"/>
    <property type="project" value="UniProtKB-UniRule"/>
</dbReference>
<proteinExistence type="inferred from homology"/>
<dbReference type="Proteomes" id="UP000315825">
    <property type="component" value="Unassembled WGS sequence"/>
</dbReference>
<dbReference type="CDD" id="cd03313">
    <property type="entry name" value="enolase"/>
    <property type="match status" value="1"/>
</dbReference>
<dbReference type="InterPro" id="IPR029017">
    <property type="entry name" value="Enolase-like_N"/>
</dbReference>
<dbReference type="Gene3D" id="3.30.390.10">
    <property type="entry name" value="Enolase-like, N-terminal domain"/>
    <property type="match status" value="1"/>
</dbReference>
<dbReference type="GO" id="GO:0005576">
    <property type="term" value="C:extracellular region"/>
    <property type="evidence" value="ECO:0007669"/>
    <property type="project" value="UniProtKB-SubCell"/>
</dbReference>
<feature type="binding site" evidence="12">
    <location>
        <position position="162"/>
    </location>
    <ligand>
        <name>substrate</name>
    </ligand>
</feature>
<dbReference type="SMART" id="SM01193">
    <property type="entry name" value="Enolase_N"/>
    <property type="match status" value="1"/>
</dbReference>
<comment type="caution">
    <text evidence="16">The sequence shown here is derived from an EMBL/GenBank/DDBJ whole genome shotgun (WGS) entry which is preliminary data.</text>
</comment>
<evidence type="ECO:0000256" key="8">
    <source>
        <dbReference type="ARBA" id="ARBA00023239"/>
    </source>
</evidence>
<evidence type="ECO:0000259" key="15">
    <source>
        <dbReference type="SMART" id="SM01193"/>
    </source>
</evidence>
<dbReference type="PANTHER" id="PTHR11902">
    <property type="entry name" value="ENOLASE"/>
    <property type="match status" value="1"/>
</dbReference>
<dbReference type="SUPFAM" id="SSF51604">
    <property type="entry name" value="Enolase C-terminal domain-like"/>
    <property type="match status" value="1"/>
</dbReference>
<feature type="domain" description="Enolase N-terminal" evidence="15">
    <location>
        <begin position="3"/>
        <end position="133"/>
    </location>
</feature>
<feature type="binding site" evidence="12">
    <location>
        <position position="394"/>
    </location>
    <ligand>
        <name>substrate</name>
    </ligand>
</feature>
<dbReference type="EMBL" id="SHBE01000001">
    <property type="protein sequence ID" value="RZO27317.1"/>
    <property type="molecule type" value="Genomic_DNA"/>
</dbReference>
<evidence type="ECO:0000313" key="16">
    <source>
        <dbReference type="EMBL" id="RZO27317.1"/>
    </source>
</evidence>
<feature type="binding site" evidence="10 13">
    <location>
        <position position="292"/>
    </location>
    <ligand>
        <name>Mg(2+)</name>
        <dbReference type="ChEBI" id="CHEBI:18420"/>
    </ligand>
</feature>
<keyword evidence="10 13" id="KW-0479">Metal-binding</keyword>
<accession>A0A520N1G0</accession>
<dbReference type="NCBIfam" id="TIGR01060">
    <property type="entry name" value="eno"/>
    <property type="match status" value="1"/>
</dbReference>
<dbReference type="Gene3D" id="3.20.20.120">
    <property type="entry name" value="Enolase-like C-terminal domain"/>
    <property type="match status" value="1"/>
</dbReference>
<dbReference type="PROSITE" id="PS00164">
    <property type="entry name" value="ENOLASE"/>
    <property type="match status" value="1"/>
</dbReference>
<dbReference type="SFLD" id="SFLDS00001">
    <property type="entry name" value="Enolase"/>
    <property type="match status" value="1"/>
</dbReference>
<dbReference type="GO" id="GO:0004634">
    <property type="term" value="F:phosphopyruvate hydratase activity"/>
    <property type="evidence" value="ECO:0007669"/>
    <property type="project" value="UniProtKB-UniRule"/>
</dbReference>
<evidence type="ECO:0000256" key="9">
    <source>
        <dbReference type="ARBA" id="ARBA00045763"/>
    </source>
</evidence>
<dbReference type="SUPFAM" id="SSF54826">
    <property type="entry name" value="Enolase N-terminal domain-like"/>
    <property type="match status" value="1"/>
</dbReference>
<dbReference type="InterPro" id="IPR020811">
    <property type="entry name" value="Enolase_N"/>
</dbReference>
<feature type="binding site" evidence="10 13">
    <location>
        <position position="249"/>
    </location>
    <ligand>
        <name>Mg(2+)</name>
        <dbReference type="ChEBI" id="CHEBI:18420"/>
    </ligand>
</feature>
<feature type="domain" description="Enolase C-terminal TIM barrel" evidence="14">
    <location>
        <begin position="146"/>
        <end position="419"/>
    </location>
</feature>
<feature type="active site" description="Proton donor" evidence="10 11">
    <location>
        <position position="212"/>
    </location>
</feature>
<dbReference type="GO" id="GO:0009986">
    <property type="term" value="C:cell surface"/>
    <property type="evidence" value="ECO:0007669"/>
    <property type="project" value="UniProtKB-SubCell"/>
</dbReference>
<evidence type="ECO:0000256" key="13">
    <source>
        <dbReference type="PIRSR" id="PIRSR001400-3"/>
    </source>
</evidence>
<dbReference type="InterPro" id="IPR020809">
    <property type="entry name" value="Enolase_CS"/>
</dbReference>
<keyword evidence="6 10" id="KW-0460">Magnesium</keyword>
<dbReference type="PRINTS" id="PR00148">
    <property type="entry name" value="ENOLASE"/>
</dbReference>
<feature type="binding site" evidence="10">
    <location>
        <position position="394"/>
    </location>
    <ligand>
        <name>(2R)-2-phosphoglycerate</name>
        <dbReference type="ChEBI" id="CHEBI:58289"/>
    </ligand>
</feature>
<organism evidence="16 17">
    <name type="scientific">SAR86 cluster bacterium</name>
    <dbReference type="NCBI Taxonomy" id="2030880"/>
    <lineage>
        <taxon>Bacteria</taxon>
        <taxon>Pseudomonadati</taxon>
        <taxon>Pseudomonadota</taxon>
        <taxon>Gammaproteobacteria</taxon>
        <taxon>SAR86 cluster</taxon>
    </lineage>
</organism>
<feature type="binding site" evidence="10">
    <location>
        <position position="372"/>
    </location>
    <ligand>
        <name>(2R)-2-phosphoglycerate</name>
        <dbReference type="ChEBI" id="CHEBI:58289"/>
    </ligand>
</feature>
<evidence type="ECO:0000259" key="14">
    <source>
        <dbReference type="SMART" id="SM01192"/>
    </source>
</evidence>
<dbReference type="InterPro" id="IPR000941">
    <property type="entry name" value="Enolase"/>
</dbReference>
<dbReference type="HAMAP" id="MF_00318">
    <property type="entry name" value="Enolase"/>
    <property type="match status" value="1"/>
</dbReference>
<evidence type="ECO:0000256" key="6">
    <source>
        <dbReference type="ARBA" id="ARBA00022842"/>
    </source>
</evidence>
<evidence type="ECO:0000313" key="17">
    <source>
        <dbReference type="Proteomes" id="UP000315825"/>
    </source>
</evidence>
<keyword evidence="7 10" id="KW-0324">Glycolysis</keyword>
<dbReference type="PANTHER" id="PTHR11902:SF1">
    <property type="entry name" value="ENOLASE"/>
    <property type="match status" value="1"/>
</dbReference>
<comment type="subunit">
    <text evidence="10">Component of the RNA degradosome, a multiprotein complex involved in RNA processing and mRNA degradation.</text>
</comment>
<sequence>MKIKSVKSLEVLDSRGKPTILTTVFLEDGSTGTAMVPSGASTGTLEAHELNDNNLRRYNGFGKLKAVKNSNTRIAEALIDQDSLDQEKIDQRLIEIDGTPNKSSLGANSILAASLSVAKASASSMNTPLYEYINMTFNRMFSEKVQMSLPRPMLNIFNGGSHANNSIDIQEFMIIPSENNDFHEGLRMSSEVYMKLKDILSNKGLSTTVGDEGGFAPNLKTNEEVIKHIIEAIEKSGYRFGEDIFLALDCAATEFFKSDKYVLDGEGKNLSTFEMIDYLEDLAKRFEIISIEDPLNENDWDGWAKITKQLKNTQVVGDDIFVTQEKLLQKGIESGAGNAILIKLNQVGTLSETLSCINLAKREGFGTIVSHRSGETEDTFISDLSVGIDAKQIKTGAPARSDRTAKYNRLLVIGNEIYP</sequence>
<dbReference type="SMART" id="SM01192">
    <property type="entry name" value="Enolase_C"/>
    <property type="match status" value="1"/>
</dbReference>
<feature type="binding site" evidence="10">
    <location>
        <position position="170"/>
    </location>
    <ligand>
        <name>(2R)-2-phosphoglycerate</name>
        <dbReference type="ChEBI" id="CHEBI:58289"/>
    </ligand>
</feature>
<dbReference type="Pfam" id="PF03952">
    <property type="entry name" value="Enolase_N"/>
    <property type="match status" value="1"/>
</dbReference>
<dbReference type="Pfam" id="PF00113">
    <property type="entry name" value="Enolase_C"/>
    <property type="match status" value="1"/>
</dbReference>
<comment type="cofactor">
    <cofactor evidence="10">
        <name>Mg(2+)</name>
        <dbReference type="ChEBI" id="CHEBI:18420"/>
    </cofactor>
    <text evidence="10">Binds a second Mg(2+) ion via substrate during catalysis.</text>
</comment>
<feature type="active site" description="Proton acceptor" evidence="10 11">
    <location>
        <position position="343"/>
    </location>
</feature>
<dbReference type="InterPro" id="IPR036849">
    <property type="entry name" value="Enolase-like_C_sf"/>
</dbReference>
<evidence type="ECO:0000256" key="5">
    <source>
        <dbReference type="ARBA" id="ARBA00022525"/>
    </source>
</evidence>
<evidence type="ECO:0000256" key="11">
    <source>
        <dbReference type="PIRSR" id="PIRSR001400-1"/>
    </source>
</evidence>
<dbReference type="SFLD" id="SFLDG00178">
    <property type="entry name" value="enolase"/>
    <property type="match status" value="1"/>
</dbReference>
<dbReference type="GO" id="GO:0006096">
    <property type="term" value="P:glycolytic process"/>
    <property type="evidence" value="ECO:0007669"/>
    <property type="project" value="UniProtKB-UniRule"/>
</dbReference>
<comment type="similarity">
    <text evidence="2 10">Belongs to the enolase family.</text>
</comment>
<evidence type="ECO:0000256" key="10">
    <source>
        <dbReference type="HAMAP-Rule" id="MF_00318"/>
    </source>
</evidence>
<comment type="pathway">
    <text evidence="1 10">Carbohydrate degradation; glycolysis; pyruvate from D-glyceraldehyde 3-phosphate: step 4/5.</text>
</comment>
<evidence type="ECO:0000256" key="1">
    <source>
        <dbReference type="ARBA" id="ARBA00005031"/>
    </source>
</evidence>
<comment type="subcellular location">
    <subcellularLocation>
        <location evidence="10">Cytoplasm</location>
    </subcellularLocation>
    <subcellularLocation>
        <location evidence="10">Secreted</location>
    </subcellularLocation>
    <subcellularLocation>
        <location evidence="10">Cell surface</location>
    </subcellularLocation>
    <text evidence="10">Fractions of enolase are present in both the cytoplasm and on the cell surface.</text>
</comment>
<feature type="binding site" evidence="12">
    <location>
        <begin position="370"/>
        <end position="373"/>
    </location>
    <ligand>
        <name>substrate</name>
    </ligand>
</feature>
<dbReference type="EC" id="4.2.1.11" evidence="3 10"/>
<evidence type="ECO:0000256" key="3">
    <source>
        <dbReference type="ARBA" id="ARBA00012058"/>
    </source>
</evidence>
<feature type="binding site" evidence="10">
    <location>
        <position position="373"/>
    </location>
    <ligand>
        <name>(2R)-2-phosphoglycerate</name>
        <dbReference type="ChEBI" id="CHEBI:58289"/>
    </ligand>
</feature>
<evidence type="ECO:0000256" key="12">
    <source>
        <dbReference type="PIRSR" id="PIRSR001400-2"/>
    </source>
</evidence>
<feature type="binding site" evidence="12">
    <location>
        <position position="171"/>
    </location>
    <ligand>
        <name>substrate</name>
    </ligand>
</feature>
<reference evidence="16 17" key="1">
    <citation type="submission" date="2019-02" db="EMBL/GenBank/DDBJ databases">
        <title>Prokaryotic population dynamics and viral predation in marine succession experiment using metagenomics: the confinement effect.</title>
        <authorList>
            <person name="Haro-Moreno J.M."/>
            <person name="Rodriguez-Valera F."/>
            <person name="Lopez-Perez M."/>
        </authorList>
    </citation>
    <scope>NUCLEOTIDE SEQUENCE [LARGE SCALE GENOMIC DNA]</scope>
    <source>
        <strain evidence="16">MED-G159</strain>
    </source>
</reference>
<keyword evidence="10" id="KW-0963">Cytoplasm</keyword>
<dbReference type="AlphaFoldDB" id="A0A520N1G0"/>
<name>A0A520N1G0_9GAMM</name>
<protein>
    <recommendedName>
        <fullName evidence="4 10">Enolase</fullName>
        <ecNumber evidence="3 10">4.2.1.11</ecNumber>
    </recommendedName>
    <alternativeName>
        <fullName evidence="10">2-phospho-D-glycerate hydro-lyase</fullName>
    </alternativeName>
    <alternativeName>
        <fullName evidence="10">2-phosphoglycerate dehydratase</fullName>
    </alternativeName>
</protein>
<evidence type="ECO:0000256" key="4">
    <source>
        <dbReference type="ARBA" id="ARBA00017068"/>
    </source>
</evidence>
<feature type="binding site" evidence="12">
    <location>
        <position position="318"/>
    </location>
    <ligand>
        <name>substrate</name>
    </ligand>
</feature>
<evidence type="ECO:0000256" key="7">
    <source>
        <dbReference type="ARBA" id="ARBA00023152"/>
    </source>
</evidence>
<feature type="binding site" evidence="12">
    <location>
        <position position="292"/>
    </location>
    <ligand>
        <name>substrate</name>
    </ligand>
</feature>
<dbReference type="PIRSF" id="PIRSF001400">
    <property type="entry name" value="Enolase"/>
    <property type="match status" value="1"/>
</dbReference>
<keyword evidence="8 10" id="KW-0456">Lyase</keyword>
<gene>
    <name evidence="10" type="primary">eno</name>
    <name evidence="16" type="ORF">EVA92_00815</name>
</gene>
<dbReference type="InterPro" id="IPR020810">
    <property type="entry name" value="Enolase_C"/>
</dbReference>